<keyword evidence="2" id="KW-0812">Transmembrane</keyword>
<keyword evidence="2" id="KW-1133">Transmembrane helix</keyword>
<evidence type="ECO:0000256" key="1">
    <source>
        <dbReference type="ARBA" id="ARBA00004141"/>
    </source>
</evidence>
<sequence length="64" mass="7033">MASIFLGDRLYIGGVIGAVVIVAGLYCVLWAKSKETKSNSDLLSERSLAQNLLHEESYTMIEDL</sequence>
<comment type="caution">
    <text evidence="3">The sequence shown here is derived from an EMBL/GenBank/DDBJ whole genome shotgun (WGS) entry which is preliminary data.</text>
</comment>
<keyword evidence="4" id="KW-1185">Reference proteome</keyword>
<dbReference type="InterPro" id="IPR037185">
    <property type="entry name" value="EmrE-like"/>
</dbReference>
<proteinExistence type="predicted"/>
<dbReference type="SUPFAM" id="SSF103481">
    <property type="entry name" value="Multidrug resistance efflux transporter EmrE"/>
    <property type="match status" value="1"/>
</dbReference>
<evidence type="ECO:0000313" key="4">
    <source>
        <dbReference type="Proteomes" id="UP000604825"/>
    </source>
</evidence>
<keyword evidence="2" id="KW-0472">Membrane</keyword>
<dbReference type="OrthoDB" id="906389at2759"/>
<dbReference type="AlphaFoldDB" id="A0A811SIJ1"/>
<evidence type="ECO:0000256" key="2">
    <source>
        <dbReference type="SAM" id="Phobius"/>
    </source>
</evidence>
<reference evidence="3" key="1">
    <citation type="submission" date="2020-10" db="EMBL/GenBank/DDBJ databases">
        <authorList>
            <person name="Han B."/>
            <person name="Lu T."/>
            <person name="Zhao Q."/>
            <person name="Huang X."/>
            <person name="Zhao Y."/>
        </authorList>
    </citation>
    <scope>NUCLEOTIDE SEQUENCE</scope>
</reference>
<comment type="subcellular location">
    <subcellularLocation>
        <location evidence="1">Membrane</location>
        <topology evidence="1">Multi-pass membrane protein</topology>
    </subcellularLocation>
</comment>
<protein>
    <recommendedName>
        <fullName evidence="5">WAT1-related protein</fullName>
    </recommendedName>
</protein>
<dbReference type="Proteomes" id="UP000604825">
    <property type="component" value="Unassembled WGS sequence"/>
</dbReference>
<evidence type="ECO:0000313" key="3">
    <source>
        <dbReference type="EMBL" id="CAD6340369.1"/>
    </source>
</evidence>
<name>A0A811SIJ1_9POAL</name>
<gene>
    <name evidence="3" type="ORF">NCGR_LOCUS64467</name>
</gene>
<dbReference type="EMBL" id="CAJGYO010000019">
    <property type="protein sequence ID" value="CAD6340369.1"/>
    <property type="molecule type" value="Genomic_DNA"/>
</dbReference>
<organism evidence="3 4">
    <name type="scientific">Miscanthus lutarioriparius</name>
    <dbReference type="NCBI Taxonomy" id="422564"/>
    <lineage>
        <taxon>Eukaryota</taxon>
        <taxon>Viridiplantae</taxon>
        <taxon>Streptophyta</taxon>
        <taxon>Embryophyta</taxon>
        <taxon>Tracheophyta</taxon>
        <taxon>Spermatophyta</taxon>
        <taxon>Magnoliopsida</taxon>
        <taxon>Liliopsida</taxon>
        <taxon>Poales</taxon>
        <taxon>Poaceae</taxon>
        <taxon>PACMAD clade</taxon>
        <taxon>Panicoideae</taxon>
        <taxon>Andropogonodae</taxon>
        <taxon>Andropogoneae</taxon>
        <taxon>Saccharinae</taxon>
        <taxon>Miscanthus</taxon>
    </lineage>
</organism>
<feature type="transmembrane region" description="Helical" evidence="2">
    <location>
        <begin position="12"/>
        <end position="31"/>
    </location>
</feature>
<accession>A0A811SIJ1</accession>
<evidence type="ECO:0008006" key="5">
    <source>
        <dbReference type="Google" id="ProtNLM"/>
    </source>
</evidence>